<keyword evidence="4" id="KW-1185">Reference proteome</keyword>
<reference evidence="3 4" key="1">
    <citation type="submission" date="2018-04" db="EMBL/GenBank/DDBJ databases">
        <title>Complete genome sequence of Hydrogenophilus thermoluteolus TH-1.</title>
        <authorList>
            <person name="Arai H."/>
        </authorList>
    </citation>
    <scope>NUCLEOTIDE SEQUENCE [LARGE SCALE GENOMIC DNA]</scope>
    <source>
        <strain evidence="3 4">TH-1</strain>
    </source>
</reference>
<dbReference type="PANTHER" id="PTHR46229">
    <property type="entry name" value="BOLA TRANSCRIPTION REGULATOR"/>
    <property type="match status" value="1"/>
</dbReference>
<dbReference type="SUPFAM" id="SSF82657">
    <property type="entry name" value="BolA-like"/>
    <property type="match status" value="1"/>
</dbReference>
<name>A0A2Z6DYI8_HYDTE</name>
<evidence type="ECO:0000313" key="3">
    <source>
        <dbReference type="EMBL" id="BBD77581.1"/>
    </source>
</evidence>
<dbReference type="InterPro" id="IPR036065">
    <property type="entry name" value="BolA-like_sf"/>
</dbReference>
<dbReference type="AlphaFoldDB" id="A0A2Z6DYI8"/>
<proteinExistence type="inferred from homology"/>
<evidence type="ECO:0000256" key="1">
    <source>
        <dbReference type="ARBA" id="ARBA00005578"/>
    </source>
</evidence>
<dbReference type="Gene3D" id="3.30.300.90">
    <property type="entry name" value="BolA-like"/>
    <property type="match status" value="1"/>
</dbReference>
<accession>A0A2Z6DYI8</accession>
<organism evidence="3 4">
    <name type="scientific">Hydrogenophilus thermoluteolus</name>
    <name type="common">Pseudomonas hydrogenothermophila</name>
    <dbReference type="NCBI Taxonomy" id="297"/>
    <lineage>
        <taxon>Bacteria</taxon>
        <taxon>Pseudomonadati</taxon>
        <taxon>Pseudomonadota</taxon>
        <taxon>Hydrogenophilia</taxon>
        <taxon>Hydrogenophilales</taxon>
        <taxon>Hydrogenophilaceae</taxon>
        <taxon>Hydrogenophilus</taxon>
    </lineage>
</organism>
<dbReference type="PIRSF" id="PIRSF003113">
    <property type="entry name" value="BolA"/>
    <property type="match status" value="1"/>
</dbReference>
<dbReference type="InterPro" id="IPR050961">
    <property type="entry name" value="BolA/IbaG_stress_morph_reg"/>
</dbReference>
<comment type="similarity">
    <text evidence="1 2">Belongs to the BolA/IbaG family.</text>
</comment>
<dbReference type="Proteomes" id="UP000262004">
    <property type="component" value="Chromosome"/>
</dbReference>
<evidence type="ECO:0000256" key="2">
    <source>
        <dbReference type="RuleBase" id="RU003860"/>
    </source>
</evidence>
<evidence type="ECO:0000313" key="4">
    <source>
        <dbReference type="Proteomes" id="UP000262004"/>
    </source>
</evidence>
<gene>
    <name evidence="3" type="ORF">HPTL_1317</name>
</gene>
<dbReference type="KEGG" id="htl:HPTL_1317"/>
<protein>
    <submittedName>
        <fullName evidence="3">BolA family transcriptional regulator</fullName>
    </submittedName>
</protein>
<sequence>MIDASVIQARIQAAIPDAIVEVVSDDNVHFTALVVSSAFEGKRRVAQHQLVYRAIGPELGNEIHALQLTTLTPAECQAQNADSE</sequence>
<dbReference type="OrthoDB" id="9801469at2"/>
<dbReference type="RefSeq" id="WP_119335305.1">
    <property type="nucleotide sequence ID" value="NZ_AP018558.1"/>
</dbReference>
<dbReference type="EMBL" id="AP018558">
    <property type="protein sequence ID" value="BBD77581.1"/>
    <property type="molecule type" value="Genomic_DNA"/>
</dbReference>
<dbReference type="Pfam" id="PF01722">
    <property type="entry name" value="BolA"/>
    <property type="match status" value="1"/>
</dbReference>
<dbReference type="PANTHER" id="PTHR46229:SF2">
    <property type="entry name" value="BOLA-LIKE PROTEIN 1"/>
    <property type="match status" value="1"/>
</dbReference>
<dbReference type="InterPro" id="IPR002634">
    <property type="entry name" value="BolA"/>
</dbReference>